<keyword evidence="7" id="KW-0965">Cell junction</keyword>
<keyword evidence="14" id="KW-1185">Reference proteome</keyword>
<dbReference type="GO" id="GO:0007602">
    <property type="term" value="P:phototransduction"/>
    <property type="evidence" value="ECO:0007669"/>
    <property type="project" value="TreeGrafter"/>
</dbReference>
<dbReference type="PANTHER" id="PTHR11893">
    <property type="entry name" value="INNEXIN"/>
    <property type="match status" value="1"/>
</dbReference>
<keyword evidence="6" id="KW-0303">Gap junction</keyword>
<dbReference type="PROSITE" id="PS51013">
    <property type="entry name" value="PANNEXIN"/>
    <property type="match status" value="1"/>
</dbReference>
<keyword evidence="8 12" id="KW-1133">Transmembrane helix</keyword>
<evidence type="ECO:0000256" key="1">
    <source>
        <dbReference type="ARBA" id="ARBA00004610"/>
    </source>
</evidence>
<evidence type="ECO:0000256" key="11">
    <source>
        <dbReference type="ARBA" id="ARBA00023303"/>
    </source>
</evidence>
<evidence type="ECO:0000256" key="8">
    <source>
        <dbReference type="ARBA" id="ARBA00022989"/>
    </source>
</evidence>
<evidence type="ECO:0000313" key="14">
    <source>
        <dbReference type="Proteomes" id="UP001153636"/>
    </source>
</evidence>
<accession>A0A9P0GG83</accession>
<protein>
    <recommendedName>
        <fullName evidence="12">Innexin</fullName>
    </recommendedName>
</protein>
<organism evidence="13 14">
    <name type="scientific">Psylliodes chrysocephalus</name>
    <dbReference type="NCBI Taxonomy" id="3402493"/>
    <lineage>
        <taxon>Eukaryota</taxon>
        <taxon>Metazoa</taxon>
        <taxon>Ecdysozoa</taxon>
        <taxon>Arthropoda</taxon>
        <taxon>Hexapoda</taxon>
        <taxon>Insecta</taxon>
        <taxon>Pterygota</taxon>
        <taxon>Neoptera</taxon>
        <taxon>Endopterygota</taxon>
        <taxon>Coleoptera</taxon>
        <taxon>Polyphaga</taxon>
        <taxon>Cucujiformia</taxon>
        <taxon>Chrysomeloidea</taxon>
        <taxon>Chrysomelidae</taxon>
        <taxon>Galerucinae</taxon>
        <taxon>Alticini</taxon>
        <taxon>Psylliodes</taxon>
    </lineage>
</organism>
<dbReference type="PANTHER" id="PTHR11893:SF41">
    <property type="entry name" value="INNEXIN INX2"/>
    <property type="match status" value="1"/>
</dbReference>
<keyword evidence="9 12" id="KW-0406">Ion transport</keyword>
<name>A0A9P0GG83_9CUCU</name>
<evidence type="ECO:0000256" key="5">
    <source>
        <dbReference type="ARBA" id="ARBA00022692"/>
    </source>
</evidence>
<evidence type="ECO:0000256" key="3">
    <source>
        <dbReference type="ARBA" id="ARBA00022448"/>
    </source>
</evidence>
<proteinExistence type="inferred from homology"/>
<dbReference type="GO" id="GO:0034220">
    <property type="term" value="P:monoatomic ion transmembrane transport"/>
    <property type="evidence" value="ECO:0007669"/>
    <property type="project" value="UniProtKB-KW"/>
</dbReference>
<feature type="transmembrane region" description="Helical" evidence="12">
    <location>
        <begin position="102"/>
        <end position="124"/>
    </location>
</feature>
<keyword evidence="5 12" id="KW-0812">Transmembrane</keyword>
<keyword evidence="11 12" id="KW-0407">Ion channel</keyword>
<sequence>MIDFYKNVKSFMKIGTVHTDNNVFKLHYKVTVILIATFSVLLTSKQYFGEPIDCDVEQRKEVIDTYCWINGTFILDDTLINYRTPGFGPAKKQSTDVNRQTYYQWVCIVFALQAVLFYLPRYLWKVCEGGRLKQLVGEFGGPLTSDKWNHAAKDKLVRNILHDTYAHKVYTIRYCFCEILNFANVVTNIYLMDWFINGQFSTYGIAHATYDIINPMNRIFPKMAKCTYYKYGPSGDIQWLDALCILPLNVLNQKVFLILWYWLFILLIISFFCILYRAVFMFVPIFRIYLLRAQARKLEGKKAKFIVKKLSYGDFFVLYRVGKNVNQNVYREIVLSVYDYLAARGTTYKHFVQDL</sequence>
<feature type="transmembrane region" description="Helical" evidence="12">
    <location>
        <begin position="26"/>
        <end position="43"/>
    </location>
</feature>
<comment type="function">
    <text evidence="12">Structural component of the gap junctions.</text>
</comment>
<evidence type="ECO:0000256" key="6">
    <source>
        <dbReference type="ARBA" id="ARBA00022868"/>
    </source>
</evidence>
<evidence type="ECO:0000313" key="13">
    <source>
        <dbReference type="EMBL" id="CAH1108680.1"/>
    </source>
</evidence>
<dbReference type="Proteomes" id="UP001153636">
    <property type="component" value="Chromosome 3"/>
</dbReference>
<dbReference type="GO" id="GO:0005243">
    <property type="term" value="F:gap junction channel activity"/>
    <property type="evidence" value="ECO:0007669"/>
    <property type="project" value="TreeGrafter"/>
</dbReference>
<keyword evidence="10 12" id="KW-0472">Membrane</keyword>
<dbReference type="EMBL" id="OV651815">
    <property type="protein sequence ID" value="CAH1108680.1"/>
    <property type="molecule type" value="Genomic_DNA"/>
</dbReference>
<evidence type="ECO:0000256" key="10">
    <source>
        <dbReference type="ARBA" id="ARBA00023136"/>
    </source>
</evidence>
<comment type="subcellular location">
    <subcellularLocation>
        <location evidence="1">Cell junction</location>
        <location evidence="1">Gap junction</location>
    </subcellularLocation>
    <subcellularLocation>
        <location evidence="2 12">Cell membrane</location>
        <topology evidence="2 12">Multi-pass membrane protein</topology>
    </subcellularLocation>
</comment>
<keyword evidence="4" id="KW-1003">Cell membrane</keyword>
<dbReference type="Pfam" id="PF00876">
    <property type="entry name" value="Innexin"/>
    <property type="match status" value="1"/>
</dbReference>
<evidence type="ECO:0000256" key="7">
    <source>
        <dbReference type="ARBA" id="ARBA00022949"/>
    </source>
</evidence>
<gene>
    <name evidence="12" type="primary">inx</name>
    <name evidence="13" type="ORF">PSYICH_LOCUS8432</name>
</gene>
<reference evidence="13" key="1">
    <citation type="submission" date="2022-01" db="EMBL/GenBank/DDBJ databases">
        <authorList>
            <person name="King R."/>
        </authorList>
    </citation>
    <scope>NUCLEOTIDE SEQUENCE</scope>
</reference>
<dbReference type="GO" id="GO:0005886">
    <property type="term" value="C:plasma membrane"/>
    <property type="evidence" value="ECO:0007669"/>
    <property type="project" value="UniProtKB-SubCell"/>
</dbReference>
<dbReference type="OrthoDB" id="5867527at2759"/>
<dbReference type="InterPro" id="IPR000990">
    <property type="entry name" value="Innexin"/>
</dbReference>
<evidence type="ECO:0000256" key="9">
    <source>
        <dbReference type="ARBA" id="ARBA00023065"/>
    </source>
</evidence>
<evidence type="ECO:0000256" key="12">
    <source>
        <dbReference type="RuleBase" id="RU010713"/>
    </source>
</evidence>
<feature type="transmembrane region" description="Helical" evidence="12">
    <location>
        <begin position="259"/>
        <end position="286"/>
    </location>
</feature>
<dbReference type="GO" id="GO:0005921">
    <property type="term" value="C:gap junction"/>
    <property type="evidence" value="ECO:0007669"/>
    <property type="project" value="UniProtKB-SubCell"/>
</dbReference>
<comment type="similarity">
    <text evidence="12">Belongs to the pannexin family.</text>
</comment>
<dbReference type="AlphaFoldDB" id="A0A9P0GG83"/>
<keyword evidence="3 12" id="KW-0813">Transport</keyword>
<comment type="caution">
    <text evidence="12">Lacks conserved residue(s) required for the propagation of feature annotation.</text>
</comment>
<evidence type="ECO:0000256" key="4">
    <source>
        <dbReference type="ARBA" id="ARBA00022475"/>
    </source>
</evidence>
<dbReference type="PRINTS" id="PR01262">
    <property type="entry name" value="INNEXIN"/>
</dbReference>
<evidence type="ECO:0000256" key="2">
    <source>
        <dbReference type="ARBA" id="ARBA00004651"/>
    </source>
</evidence>